<evidence type="ECO:0000256" key="11">
    <source>
        <dbReference type="SAM" id="MobiDB-lite"/>
    </source>
</evidence>
<evidence type="ECO:0000313" key="13">
    <source>
        <dbReference type="EMBL" id="TCO77654.1"/>
    </source>
</evidence>
<evidence type="ECO:0000256" key="9">
    <source>
        <dbReference type="ARBA" id="ARBA00023004"/>
    </source>
</evidence>
<dbReference type="GO" id="GO:0019645">
    <property type="term" value="P:anaerobic electron transport chain"/>
    <property type="evidence" value="ECO:0007669"/>
    <property type="project" value="TreeGrafter"/>
</dbReference>
<evidence type="ECO:0000256" key="12">
    <source>
        <dbReference type="SAM" id="Phobius"/>
    </source>
</evidence>
<organism evidence="13 14">
    <name type="scientific">Chromatocurvus halotolerans</name>
    <dbReference type="NCBI Taxonomy" id="1132028"/>
    <lineage>
        <taxon>Bacteria</taxon>
        <taxon>Pseudomonadati</taxon>
        <taxon>Pseudomonadota</taxon>
        <taxon>Gammaproteobacteria</taxon>
        <taxon>Cellvibrionales</taxon>
        <taxon>Halieaceae</taxon>
        <taxon>Chromatocurvus</taxon>
    </lineage>
</organism>
<dbReference type="GO" id="GO:0030288">
    <property type="term" value="C:outer membrane-bounded periplasmic space"/>
    <property type="evidence" value="ECO:0007669"/>
    <property type="project" value="TreeGrafter"/>
</dbReference>
<evidence type="ECO:0000256" key="1">
    <source>
        <dbReference type="ARBA" id="ARBA00004196"/>
    </source>
</evidence>
<dbReference type="Gene3D" id="1.20.140.10">
    <property type="entry name" value="Butyryl-CoA Dehydrogenase, subunit A, domain 3"/>
    <property type="match status" value="1"/>
</dbReference>
<evidence type="ECO:0000256" key="5">
    <source>
        <dbReference type="ARBA" id="ARBA00022723"/>
    </source>
</evidence>
<dbReference type="Pfam" id="PF02335">
    <property type="entry name" value="Cytochrom_C552"/>
    <property type="match status" value="2"/>
</dbReference>
<reference evidence="13 14" key="1">
    <citation type="submission" date="2019-03" db="EMBL/GenBank/DDBJ databases">
        <title>Genomic Encyclopedia of Type Strains, Phase IV (KMG-IV): sequencing the most valuable type-strain genomes for metagenomic binning, comparative biology and taxonomic classification.</title>
        <authorList>
            <person name="Goeker M."/>
        </authorList>
    </citation>
    <scope>NUCLEOTIDE SEQUENCE [LARGE SCALE GENOMIC DNA]</scope>
    <source>
        <strain evidence="13 14">DSM 23344</strain>
    </source>
</reference>
<feature type="region of interest" description="Disordered" evidence="11">
    <location>
        <begin position="532"/>
        <end position="554"/>
    </location>
</feature>
<keyword evidence="4" id="KW-0349">Heme</keyword>
<evidence type="ECO:0000256" key="7">
    <source>
        <dbReference type="ARBA" id="ARBA00022837"/>
    </source>
</evidence>
<dbReference type="PANTHER" id="PTHR30633:SF0">
    <property type="entry name" value="CYTOCHROME C-552"/>
    <property type="match status" value="1"/>
</dbReference>
<comment type="caution">
    <text evidence="13">The sequence shown here is derived from an EMBL/GenBank/DDBJ whole genome shotgun (WGS) entry which is preliminary data.</text>
</comment>
<evidence type="ECO:0000313" key="14">
    <source>
        <dbReference type="Proteomes" id="UP000294980"/>
    </source>
</evidence>
<proteinExistence type="inferred from homology"/>
<name>A0A4R2KUS3_9GAMM</name>
<dbReference type="Gene3D" id="1.10.1130.10">
    <property type="entry name" value="Flavocytochrome C3, Chain A"/>
    <property type="match status" value="2"/>
</dbReference>
<dbReference type="EMBL" id="SLWX01000002">
    <property type="protein sequence ID" value="TCO77654.1"/>
    <property type="molecule type" value="Genomic_DNA"/>
</dbReference>
<evidence type="ECO:0000256" key="4">
    <source>
        <dbReference type="ARBA" id="ARBA00022617"/>
    </source>
</evidence>
<comment type="subcellular location">
    <subcellularLocation>
        <location evidence="1">Cell envelope</location>
    </subcellularLocation>
</comment>
<gene>
    <name evidence="13" type="ORF">EV688_102111</name>
</gene>
<accession>A0A4R2KUS3</accession>
<dbReference type="Proteomes" id="UP000294980">
    <property type="component" value="Unassembled WGS sequence"/>
</dbReference>
<evidence type="ECO:0000256" key="8">
    <source>
        <dbReference type="ARBA" id="ARBA00023002"/>
    </source>
</evidence>
<evidence type="ECO:0000256" key="3">
    <source>
        <dbReference type="ARBA" id="ARBA00011887"/>
    </source>
</evidence>
<dbReference type="InterPro" id="IPR036280">
    <property type="entry name" value="Multihaem_cyt_sf"/>
</dbReference>
<comment type="similarity">
    <text evidence="2">Belongs to the cytochrome c-552 family.</text>
</comment>
<keyword evidence="12" id="KW-0812">Transmembrane</keyword>
<feature type="transmembrane region" description="Helical" evidence="12">
    <location>
        <begin position="20"/>
        <end position="41"/>
    </location>
</feature>
<dbReference type="AlphaFoldDB" id="A0A4R2KUS3"/>
<keyword evidence="5" id="KW-0479">Metal-binding</keyword>
<keyword evidence="14" id="KW-1185">Reference proteome</keyword>
<dbReference type="GO" id="GO:0046872">
    <property type="term" value="F:metal ion binding"/>
    <property type="evidence" value="ECO:0007669"/>
    <property type="project" value="UniProtKB-KW"/>
</dbReference>
<dbReference type="CDD" id="cd00548">
    <property type="entry name" value="NrfA-like"/>
    <property type="match status" value="1"/>
</dbReference>
<evidence type="ECO:0000256" key="10">
    <source>
        <dbReference type="ARBA" id="ARBA00049131"/>
    </source>
</evidence>
<dbReference type="SUPFAM" id="SSF48695">
    <property type="entry name" value="Multiheme cytochromes"/>
    <property type="match status" value="1"/>
</dbReference>
<evidence type="ECO:0000256" key="6">
    <source>
        <dbReference type="ARBA" id="ARBA00022729"/>
    </source>
</evidence>
<keyword evidence="8" id="KW-0560">Oxidoreductase</keyword>
<sequence>MDIHMTYNARGRQAGLAKSVLLLGAVFLVTAIAALVVSHLLTSVFERKQEARSPGVRVAKLDEISVDPQPWGLNWPHHYDGWKATAGDKFYGGSSAMPESKLDAQPWLRRLYAGYAFSIDYREARGHAYMLYDQGVTERVTQKPQAGACLHCHGSTNVLYRKVGLEAMGLPADDAALAEDFNMPAVIRGFQELSQRPYQEVLAMLYAVPDGTPDDSEPVFPTPPPGGFTEEFAGKALPEEHALEGDAHPVTCIDCHNPDTMALRVTRPGLVLGMQALAEGDAPVPHLPGVEAWRRGDREQPYDVNADSSRQEMRSMVCAQCHVEYYCAAGDTLEFPWSQGLRMENLETHWASKSFPDGSDFLDYRHGETGAPIFKAQHPEFELWSQGIHARSGVSCADCHMPYETRGATKMSSHNVQSPMQSVNTSCQTCHNVAEAELRERVYRIQETTVTLTERAGAAMTEMLDAILEAQAAGATDTELAPVLELQRKAMWRLDYISSENSRGFHADQEAARILGESMDYSRQAQAAALRLRAGSAPATDDLPREPVEGVTPR</sequence>
<keyword evidence="12" id="KW-0472">Membrane</keyword>
<comment type="catalytic activity">
    <reaction evidence="10">
        <text>6 Fe(III)-[cytochrome c] + NH4(+) + 2 H2O = 6 Fe(II)-[cytochrome c] + nitrite + 8 H(+)</text>
        <dbReference type="Rhea" id="RHEA:13089"/>
        <dbReference type="Rhea" id="RHEA-COMP:10350"/>
        <dbReference type="Rhea" id="RHEA-COMP:14399"/>
        <dbReference type="ChEBI" id="CHEBI:15377"/>
        <dbReference type="ChEBI" id="CHEBI:15378"/>
        <dbReference type="ChEBI" id="CHEBI:16301"/>
        <dbReference type="ChEBI" id="CHEBI:28938"/>
        <dbReference type="ChEBI" id="CHEBI:29033"/>
        <dbReference type="ChEBI" id="CHEBI:29034"/>
        <dbReference type="EC" id="1.7.2.2"/>
    </reaction>
</comment>
<dbReference type="PIRSF" id="PIRSF000243">
    <property type="entry name" value="Cyt_c552"/>
    <property type="match status" value="1"/>
</dbReference>
<keyword evidence="9" id="KW-0408">Iron</keyword>
<dbReference type="GO" id="GO:0020037">
    <property type="term" value="F:heme binding"/>
    <property type="evidence" value="ECO:0007669"/>
    <property type="project" value="TreeGrafter"/>
</dbReference>
<evidence type="ECO:0000256" key="2">
    <source>
        <dbReference type="ARBA" id="ARBA00009288"/>
    </source>
</evidence>
<dbReference type="GO" id="GO:0042279">
    <property type="term" value="F:nitrite reductase (cytochrome, ammonia-forming) activity"/>
    <property type="evidence" value="ECO:0007669"/>
    <property type="project" value="UniProtKB-EC"/>
</dbReference>
<dbReference type="InterPro" id="IPR003321">
    <property type="entry name" value="Cyt_c552"/>
</dbReference>
<dbReference type="EC" id="1.7.2.2" evidence="3"/>
<dbReference type="PANTHER" id="PTHR30633">
    <property type="entry name" value="CYTOCHROME C-552 RESPIRATORY NITRITE REDUCTASE"/>
    <property type="match status" value="1"/>
</dbReference>
<protein>
    <recommendedName>
        <fullName evidence="3">nitrite reductase (cytochrome; ammonia-forming)</fullName>
        <ecNumber evidence="3">1.7.2.2</ecNumber>
    </recommendedName>
</protein>
<keyword evidence="12" id="KW-1133">Transmembrane helix</keyword>
<keyword evidence="7" id="KW-0106">Calcium</keyword>
<keyword evidence="6" id="KW-0732">Signal</keyword>